<gene>
    <name evidence="1" type="ORF">PGIGA_G00020770</name>
</gene>
<name>A0ACC5WW06_PANGG</name>
<keyword evidence="2" id="KW-1185">Reference proteome</keyword>
<sequence>MKKRVTWRAAPLKKTIRLTIEMRMKTGAVSRLEITKQAGESVQCSQMEDTTSQNEGSASSQEPGEGSREEVLYSPLKKIKDEPIDEDYDKALISSAQSDVGRVKEELENGDHESLVPLDELRISSVFSVRGNSDAISAPVAAPQPSSFTALTQSASAIRPPPIVLQAQMQPHFQAHLQLQPKTLAQLQPHLQTHLQAQLQTHLQPQLQLQAQLQAQLQTQLQPQLPHQLQTQLPHQLQPQLPHQLQPQLSHQLPHQLQPQLPHQLQPQLPHQLQPQTPHQLQPQPPQQQQPPPAPVRICCSGCSKVLQKGQTAFQKKGSNQLFCSTVCLTGFTLPPAPNIAPKKTCHLCLKVIGNPKDLITVPVDSANTLKEFCSLSCLSIYKSRVEGLAEEDAVVRCAVCRNPSEIQHEVNHQGILHRLCSDECFSRFRSSKRLSMSCCESCGNCTVTGNYHLVQIEDTVKKFCSPACISTFKQKSGKRVHCPCCQDFKAMDQMLEGTNAQGVIEFFCSSRCVANSQASCTLSGASFPCTNCQKLAVPQYHLAMPDGSIRNFCSYECVGRFQERLHRSIQMNGGSYHSPNTGVHPPVPHSSAQGYNPPPNTVPASNQNTISPYVPASRLTNPQGTQQQPEALGPVKLTCKQCQKQFSSKPEVLQFKNHVGLFCSRLCCDMYKRERDVKAVCEYCKEEKVAKDIVVYEKQPRAFCCEGCKLLYKHDYAKQHGGQCRVCAYCCNVTHKTIQNHFGGKLEEFCSEECMSLYTVLFYEMAKCHACKNQGPLKESVRWDEMVRHFCNLHCLLHFCSKSIIPDQPNSNGINTAATTAQAPLSLSKDMPVIGGVVSLASALAGNTALTGALPTSNASSKIIGDASTQTDASVNGDPQQRRMLKNKAVMCKPINDEQSIQCEIEPPKLLSETVIDEKGEKVRLVPVPIPVPTPIYIPVPMHLYTQYTPLPLGFPLPIPVPMVVPASQESAQPSSTKGGVPSQSSVEDEDVEKGKSRPLSHGDQGSTYSGDLESEARSTPFSWADPEDSSQNLKPSVPSSELEGPKDPPAISTASNLLDLEKDIPLASNDHEATKEQKSSAKRRKRGKKASNVEEPKSFKEELDVADCAQSILDTNLEQFNMESCQHGGTLGRSIFISSDCVPLDDELQEAQNTFKYGEEFTSSSGSMIPSRPSLKTGSKTVRVQTLCTKKQFCVYCQKSNTKIARHLEQMHANETDVAYALSFPKRSKRRHMLLEQLRKKGNYQHNIEVIRNGNGDIVMQKQTKRKRSAMEYLPCQYCLAFFLREGLEKHEYLCRTKMISQSCPESLEQLDTKHESCFQPTPELNAQSLVKLNLVHLQSPKSSSEARSHPDLVSSLQSSAIGCSELISQHNLETCSFSSTQSSPEFSDQTDLKSGHGPSHMFSQPSPEPFLPTNSDLGQSPRADFSDERTFTSSPEPSPQSSFESHLRPNELSSPATIHPSPNPCYESSLIISAESNPETSKASFELCLPSTPEPGPLPYLESSPSHLSVDSCCEEVLRSSPETSLPRTPEYCSIVESNVKTTLESCLVSSMVYTDASSSATLNVGSCHQPIVSQMSSPHPTQPSFESFFLSSVACDLRPPPSPELCSPTTSMLSHESTLQSNFESCTQAEKSSPTSSCCSFNSYHQTSLISGEHSPDLSQTSFELCLSTSPETSPVPDRESDPGPQISFESCFEPVFQPSSETSHLPTPESFHYHSVESNMKPNVEPCLTSSMKCSSPPPSSAEANTESIPQIPSASSHCLDSDASSGIDYNLINGDSSVEPPAESLTYQKNSVDLVDVDSTFSSPSCAKTSSQCETLSTLKLKKSTGSLSSLKSSSQSSSNSSLICSPSSEPVLSQQISLNKTPDGERLGKKRQFCLYCKKPYIKMARHLSQKHANEMDVARALSFRKGSKKRLVLFEQLRKKGNYQHNVEVLKNGSGELITCKRATKDHSVGVYLPCQHCLAFYIRHDLWRHERRCKMRTNGNPVCLKRTASSKLLPLQGSVSGDLEEAIHSMKQDNVLHHIRDDALICKYGARLFEKLGHDKKRQVYVTQKMRELARFMLAVKELDGSVQYLHHVCTPSRLDLVIKGAKIVSGFDETLSKFEKPSLALKIGNSIRQAAEIICGENVMEGDTETVANIKEFIRLLEKNWISCAKSTDQVNPDSTEVDSCLDRPIAELSACQEDCPVSNKPSQNLKPELCAHRRSQDDGENVDSNECGLCTVISNGSQFYPDKNKKLHCSTNAVEPSTNTAAQSSVSQQFKISYLTSEVLPLRTRTAKNGKKHFCIYCRKPFIKLARHLSRNHAKEKDVAHALSFPKGSKTRHCLLKQLRNRGNYQHNIEVQQTGNGEIIPLRRQKKYSSLNSYQACPHCLGFFLQRDLWKHQRSCKMKKDDENPPRRRRSRSALSKNFALHDSLSEGCQNLVRNMRDDDVSKYLRNDALICKFGNNLYEKHGHEKEGHEYISQKMRALGRFMLAVRELDHNVEDLYQVCTESRFSLALEAAKRVGGFDPHSNKFKKSVALKMGCSLKWATEVALGEKDMGDEARTQAKKFIQLLGTNWFSYEPSHIHTTSACMQTEGDIIHLIENVVKLKNFLKNTEDKAKLELVEHPHRKSWKSLRQSLLAEITLFNRGRRSIAEKMLLEDYIQRDKEPIHGKMCEPLTKLEQALNGVLISVGVTCKDGSRIPVLFTERMASSLDTLIKYREDVGVPMDNPYMFPQMMADAHIRAHDCIRAFAQNCGANKPEVHTHKYVATIFQILSLNGSEKQQIAALVGNDSFDYQTLDENVSQLAKICSLLQTMEEGTGAYKDTGLGHAAGLRCKRQKWKKEEQRAVRRQLGNYISINKVPGKKDCLDCIRAEPEALRLRTWRGIKNYVHNTIRSKKRKGRGSRQMDESDEANESDDDDLGEVVAMEAAAKRPRRKRRRRHRV</sequence>
<organism evidence="1 2">
    <name type="scientific">Pangasianodon gigas</name>
    <name type="common">Mekong giant catfish</name>
    <name type="synonym">Pangasius gigas</name>
    <dbReference type="NCBI Taxonomy" id="30993"/>
    <lineage>
        <taxon>Eukaryota</taxon>
        <taxon>Metazoa</taxon>
        <taxon>Chordata</taxon>
        <taxon>Craniata</taxon>
        <taxon>Vertebrata</taxon>
        <taxon>Euteleostomi</taxon>
        <taxon>Actinopterygii</taxon>
        <taxon>Neopterygii</taxon>
        <taxon>Teleostei</taxon>
        <taxon>Ostariophysi</taxon>
        <taxon>Siluriformes</taxon>
        <taxon>Pangasiidae</taxon>
        <taxon>Pangasianodon</taxon>
    </lineage>
</organism>
<proteinExistence type="predicted"/>
<reference evidence="1 2" key="1">
    <citation type="journal article" date="2022" name="bioRxiv">
        <title>An ancient truncated duplication of the anti-Mullerian hormone receptor type 2 gene is a potential conserved master sex determinant in the Pangasiidae catfish family.</title>
        <authorList>
            <person name="Wen M."/>
            <person name="Pan Q."/>
            <person name="Jouanno E."/>
            <person name="Montfort J."/>
            <person name="Zahm M."/>
            <person name="Cabau C."/>
            <person name="Klopp C."/>
            <person name="Iampietro C."/>
            <person name="Roques C."/>
            <person name="Bouchez O."/>
            <person name="Castinel A."/>
            <person name="Donnadieu C."/>
            <person name="Parrinello H."/>
            <person name="Poncet C."/>
            <person name="Belmonte E."/>
            <person name="Gautier V."/>
            <person name="Avarre J.-C."/>
            <person name="Dugue R."/>
            <person name="Gustiano R."/>
            <person name="Ha T.T.T."/>
            <person name="Campet M."/>
            <person name="Sriphairoj K."/>
            <person name="Ribolli J."/>
            <person name="de Almeida F.L."/>
            <person name="Desvignes T."/>
            <person name="Postlethwait J.H."/>
            <person name="Bucao C.F."/>
            <person name="Robinson-Rechavi M."/>
            <person name="Bobe J."/>
            <person name="Herpin A."/>
            <person name="Guiguen Y."/>
        </authorList>
    </citation>
    <scope>NUCLEOTIDE SEQUENCE [LARGE SCALE GENOMIC DNA]</scope>
    <source>
        <strain evidence="1">YG-Dec2019</strain>
    </source>
</reference>
<protein>
    <submittedName>
        <fullName evidence="1">Uncharacterized protein</fullName>
    </submittedName>
</protein>
<evidence type="ECO:0000313" key="1">
    <source>
        <dbReference type="EMBL" id="MCI4382954.1"/>
    </source>
</evidence>
<accession>A0ACC5WW06</accession>
<evidence type="ECO:0000313" key="2">
    <source>
        <dbReference type="Proteomes" id="UP000829447"/>
    </source>
</evidence>
<dbReference type="EMBL" id="CM040463">
    <property type="protein sequence ID" value="MCI4382954.1"/>
    <property type="molecule type" value="Genomic_DNA"/>
</dbReference>
<dbReference type="Proteomes" id="UP000829447">
    <property type="component" value="Linkage Group LG10"/>
</dbReference>
<comment type="caution">
    <text evidence="1">The sequence shown here is derived from an EMBL/GenBank/DDBJ whole genome shotgun (WGS) entry which is preliminary data.</text>
</comment>